<reference evidence="2 3" key="1">
    <citation type="submission" date="2018-02" db="EMBL/GenBank/DDBJ databases">
        <title>The genomes of Aspergillus section Nigri reveals drivers in fungal speciation.</title>
        <authorList>
            <consortium name="DOE Joint Genome Institute"/>
            <person name="Vesth T.C."/>
            <person name="Nybo J."/>
            <person name="Theobald S."/>
            <person name="Brandl J."/>
            <person name="Frisvad J.C."/>
            <person name="Nielsen K.F."/>
            <person name="Lyhne E.K."/>
            <person name="Kogle M.E."/>
            <person name="Kuo A."/>
            <person name="Riley R."/>
            <person name="Clum A."/>
            <person name="Nolan M."/>
            <person name="Lipzen A."/>
            <person name="Salamov A."/>
            <person name="Henrissat B."/>
            <person name="Wiebenga A."/>
            <person name="De vries R.P."/>
            <person name="Grigoriev I.V."/>
            <person name="Mortensen U.H."/>
            <person name="Andersen M.R."/>
            <person name="Baker S.E."/>
        </authorList>
    </citation>
    <scope>NUCLEOTIDE SEQUENCE [LARGE SCALE GENOMIC DNA]</scope>
    <source>
        <strain evidence="2 3">CBS 707.79</strain>
    </source>
</reference>
<protein>
    <recommendedName>
        <fullName evidence="4">Major facilitator superfamily (MFS) profile domain-containing protein</fullName>
    </recommendedName>
</protein>
<dbReference type="EMBL" id="KZ825798">
    <property type="protein sequence ID" value="PYH99950.1"/>
    <property type="molecule type" value="Genomic_DNA"/>
</dbReference>
<keyword evidence="1" id="KW-0812">Transmembrane</keyword>
<organism evidence="2 3">
    <name type="scientific">Aspergillus ellipticus CBS 707.79</name>
    <dbReference type="NCBI Taxonomy" id="1448320"/>
    <lineage>
        <taxon>Eukaryota</taxon>
        <taxon>Fungi</taxon>
        <taxon>Dikarya</taxon>
        <taxon>Ascomycota</taxon>
        <taxon>Pezizomycotina</taxon>
        <taxon>Eurotiomycetes</taxon>
        <taxon>Eurotiomycetidae</taxon>
        <taxon>Eurotiales</taxon>
        <taxon>Aspergillaceae</taxon>
        <taxon>Aspergillus</taxon>
        <taxon>Aspergillus subgen. Circumdati</taxon>
    </lineage>
</organism>
<evidence type="ECO:0008006" key="4">
    <source>
        <dbReference type="Google" id="ProtNLM"/>
    </source>
</evidence>
<dbReference type="AlphaFoldDB" id="A0A319DQQ4"/>
<feature type="transmembrane region" description="Helical" evidence="1">
    <location>
        <begin position="86"/>
        <end position="106"/>
    </location>
</feature>
<accession>A0A319DQQ4</accession>
<proteinExistence type="predicted"/>
<dbReference type="Proteomes" id="UP000247810">
    <property type="component" value="Unassembled WGS sequence"/>
</dbReference>
<evidence type="ECO:0000313" key="3">
    <source>
        <dbReference type="Proteomes" id="UP000247810"/>
    </source>
</evidence>
<sequence>MKTVRATYAFSYDIYQGNSPEVQRCYGRLCGKLNVFHDTTVWVQRPIAGAISDRKSRRDSTVLVLVCLQRRMGTAFETGVSGFRTLIAGCIFISIFLGIISSHVPVNRAEISKKCKRAPSVCSNNWLSNSVHHVPFCRT</sequence>
<keyword evidence="3" id="KW-1185">Reference proteome</keyword>
<keyword evidence="1" id="KW-1133">Transmembrane helix</keyword>
<gene>
    <name evidence="2" type="ORF">BO71DRAFT_479134</name>
</gene>
<evidence type="ECO:0000313" key="2">
    <source>
        <dbReference type="EMBL" id="PYH99950.1"/>
    </source>
</evidence>
<evidence type="ECO:0000256" key="1">
    <source>
        <dbReference type="SAM" id="Phobius"/>
    </source>
</evidence>
<dbReference type="VEuPathDB" id="FungiDB:BO71DRAFT_479134"/>
<name>A0A319DQQ4_9EURO</name>
<keyword evidence="1" id="KW-0472">Membrane</keyword>